<comment type="caution">
    <text evidence="3">The sequence shown here is derived from an EMBL/GenBank/DDBJ whole genome shotgun (WGS) entry which is preliminary data.</text>
</comment>
<feature type="region of interest" description="Disordered" evidence="2">
    <location>
        <begin position="554"/>
        <end position="626"/>
    </location>
</feature>
<keyword evidence="1" id="KW-0175">Coiled coil</keyword>
<evidence type="ECO:0008006" key="5">
    <source>
        <dbReference type="Google" id="ProtNLM"/>
    </source>
</evidence>
<dbReference type="AlphaFoldDB" id="A0A1W0A2E8"/>
<protein>
    <recommendedName>
        <fullName evidence="5">Kinesin</fullName>
    </recommendedName>
</protein>
<evidence type="ECO:0000313" key="3">
    <source>
        <dbReference type="EMBL" id="OQS04351.1"/>
    </source>
</evidence>
<proteinExistence type="predicted"/>
<evidence type="ECO:0000256" key="1">
    <source>
        <dbReference type="SAM" id="Coils"/>
    </source>
</evidence>
<name>A0A1W0A2E8_9STRA</name>
<sequence>MAARAKDGIFLPPAQFTEMQERIAGLGSQLCELEDELDRKTTHISEVEEALESANNEVNELEVKLQNCQTELASTKNTLQATETELSNTKNTLCLTEALLKQSQDNEAELRRQAEIATDLYRQRLSDIQTLQRAVARKDAMLQSNNQTSQKYAELASTKCSEIATALTSFKDEQTDRYSALKNHLTTVASTNDKAVGDMMNQFKSIEKDIACLVEGYLDKYIFEHEQHEVHRNDQISKMETEAKKLGTSISSLTPLVEKLSTKLTDLVLASLDSASKITSQVENECQVMQEQMETYILAQDKMLLNLEDQLAKSLNEESKKISSDATQLVNALQITKDSMAERIAEIQSSLKQQLDQCLESVVASLSHESSVLQERTNSTSKRLINLLDNSSKDIKQVQTAANDTQTRMSCQTNSTKDSMKNYLEIAKSESIQLRNAISEHAIAAGEYQANVVSDTKSTFTNLTYLLDDQANKRSEQLNTTTQWIDSQFTDLQHKQEKYVNLTNDSAKYIKNECSELSNNVKAIASLTEDHTTSMALYVKDENKASSDLIASISMDQPTGSTPRKPLSDANFPTFKVSTPLPEVQKSEATKAINPLADLASPRRKSESVKSVNPLADLASPRRKSEAVKAVNSLAELASPKRKLEDPNGSRLQPPKKYSKTNES</sequence>
<dbReference type="EMBL" id="JNBS01000629">
    <property type="protein sequence ID" value="OQS04351.1"/>
    <property type="molecule type" value="Genomic_DNA"/>
</dbReference>
<keyword evidence="4" id="KW-1185">Reference proteome</keyword>
<reference evidence="3 4" key="1">
    <citation type="journal article" date="2014" name="Genome Biol. Evol.">
        <title>The secreted proteins of Achlya hypogyna and Thraustotheca clavata identify the ancestral oomycete secretome and reveal gene acquisitions by horizontal gene transfer.</title>
        <authorList>
            <person name="Misner I."/>
            <person name="Blouin N."/>
            <person name="Leonard G."/>
            <person name="Richards T.A."/>
            <person name="Lane C.E."/>
        </authorList>
    </citation>
    <scope>NUCLEOTIDE SEQUENCE [LARGE SCALE GENOMIC DNA]</scope>
    <source>
        <strain evidence="3 4">ATCC 34112</strain>
    </source>
</reference>
<feature type="region of interest" description="Disordered" evidence="2">
    <location>
        <begin position="638"/>
        <end position="664"/>
    </location>
</feature>
<organism evidence="3 4">
    <name type="scientific">Thraustotheca clavata</name>
    <dbReference type="NCBI Taxonomy" id="74557"/>
    <lineage>
        <taxon>Eukaryota</taxon>
        <taxon>Sar</taxon>
        <taxon>Stramenopiles</taxon>
        <taxon>Oomycota</taxon>
        <taxon>Saprolegniomycetes</taxon>
        <taxon>Saprolegniales</taxon>
        <taxon>Achlyaceae</taxon>
        <taxon>Thraustotheca</taxon>
    </lineage>
</organism>
<evidence type="ECO:0000256" key="2">
    <source>
        <dbReference type="SAM" id="MobiDB-lite"/>
    </source>
</evidence>
<dbReference type="STRING" id="74557.A0A1W0A2E8"/>
<gene>
    <name evidence="3" type="ORF">THRCLA_03400</name>
</gene>
<dbReference type="SUPFAM" id="SSF57997">
    <property type="entry name" value="Tropomyosin"/>
    <property type="match status" value="1"/>
</dbReference>
<dbReference type="Proteomes" id="UP000243217">
    <property type="component" value="Unassembled WGS sequence"/>
</dbReference>
<feature type="coiled-coil region" evidence="1">
    <location>
        <begin position="37"/>
        <end position="120"/>
    </location>
</feature>
<accession>A0A1W0A2E8</accession>
<evidence type="ECO:0000313" key="4">
    <source>
        <dbReference type="Proteomes" id="UP000243217"/>
    </source>
</evidence>